<gene>
    <name evidence="4" type="ORF">FIBSPDRAFT_953278</name>
</gene>
<dbReference type="Gene3D" id="3.40.50.720">
    <property type="entry name" value="NAD(P)-binding Rossmann-like Domain"/>
    <property type="match status" value="1"/>
</dbReference>
<dbReference type="InterPro" id="IPR036291">
    <property type="entry name" value="NAD(P)-bd_dom_sf"/>
</dbReference>
<dbReference type="GO" id="GO:0016491">
    <property type="term" value="F:oxidoreductase activity"/>
    <property type="evidence" value="ECO:0007669"/>
    <property type="project" value="UniProtKB-KW"/>
</dbReference>
<evidence type="ECO:0000256" key="3">
    <source>
        <dbReference type="ARBA" id="ARBA00023002"/>
    </source>
</evidence>
<proteinExistence type="inferred from homology"/>
<dbReference type="PANTHER" id="PTHR24320:SF282">
    <property type="entry name" value="WW DOMAIN-CONTAINING OXIDOREDUCTASE"/>
    <property type="match status" value="1"/>
</dbReference>
<sequence>MKFPTLSGKIIIVTGANAGVGKETVKALLNRNAKVYMAAAIFLKLYLTDLKSIKAAATELIGKETQLHVLFNNGGVMAPPIEMVTADGYDL</sequence>
<dbReference type="SUPFAM" id="SSF51735">
    <property type="entry name" value="NAD(P)-binding Rossmann-fold domains"/>
    <property type="match status" value="1"/>
</dbReference>
<dbReference type="AlphaFoldDB" id="A0A166KIL9"/>
<keyword evidence="3" id="KW-0560">Oxidoreductase</keyword>
<dbReference type="STRING" id="436010.A0A166KIL9"/>
<evidence type="ECO:0000256" key="1">
    <source>
        <dbReference type="ARBA" id="ARBA00006484"/>
    </source>
</evidence>
<dbReference type="PRINTS" id="PR00081">
    <property type="entry name" value="GDHRDH"/>
</dbReference>
<name>A0A166KIL9_9AGAM</name>
<dbReference type="InterPro" id="IPR002347">
    <property type="entry name" value="SDR_fam"/>
</dbReference>
<evidence type="ECO:0008006" key="5">
    <source>
        <dbReference type="Google" id="ProtNLM"/>
    </source>
</evidence>
<dbReference type="PANTHER" id="PTHR24320">
    <property type="entry name" value="RETINOL DEHYDROGENASE"/>
    <property type="match status" value="1"/>
</dbReference>
<dbReference type="EMBL" id="KV417543">
    <property type="protein sequence ID" value="KZP21943.1"/>
    <property type="molecule type" value="Genomic_DNA"/>
</dbReference>
<dbReference type="OrthoDB" id="191139at2759"/>
<evidence type="ECO:0000256" key="2">
    <source>
        <dbReference type="ARBA" id="ARBA00022857"/>
    </source>
</evidence>
<accession>A0A166KIL9</accession>
<evidence type="ECO:0000313" key="4">
    <source>
        <dbReference type="EMBL" id="KZP21943.1"/>
    </source>
</evidence>
<reference evidence="4" key="1">
    <citation type="journal article" date="2016" name="Mol. Biol. Evol.">
        <title>Comparative Genomics of Early-Diverging Mushroom-Forming Fungi Provides Insights into the Origins of Lignocellulose Decay Capabilities.</title>
        <authorList>
            <person name="Nagy L.G."/>
            <person name="Riley R."/>
            <person name="Tritt A."/>
            <person name="Adam C."/>
            <person name="Daum C."/>
            <person name="Floudas D."/>
            <person name="Sun H."/>
            <person name="Yadav J.S."/>
            <person name="Pangilinan J."/>
            <person name="Larsson K.H."/>
            <person name="Matsuura K."/>
            <person name="Barry K."/>
            <person name="Labutti K."/>
            <person name="Kuo R."/>
            <person name="Ohm R.A."/>
            <person name="Bhattacharya S.S."/>
            <person name="Shirouzu T."/>
            <person name="Yoshinaga Y."/>
            <person name="Martin F.M."/>
            <person name="Grigoriev I.V."/>
            <person name="Hibbett D.S."/>
        </authorList>
    </citation>
    <scope>NUCLEOTIDE SEQUENCE [LARGE SCALE GENOMIC DNA]</scope>
    <source>
        <strain evidence="4">CBS 109695</strain>
    </source>
</reference>
<comment type="similarity">
    <text evidence="1">Belongs to the short-chain dehydrogenases/reductases (SDR) family.</text>
</comment>
<organism evidence="4">
    <name type="scientific">Athelia psychrophila</name>
    <dbReference type="NCBI Taxonomy" id="1759441"/>
    <lineage>
        <taxon>Eukaryota</taxon>
        <taxon>Fungi</taxon>
        <taxon>Dikarya</taxon>
        <taxon>Basidiomycota</taxon>
        <taxon>Agaricomycotina</taxon>
        <taxon>Agaricomycetes</taxon>
        <taxon>Agaricomycetidae</taxon>
        <taxon>Atheliales</taxon>
        <taxon>Atheliaceae</taxon>
        <taxon>Athelia</taxon>
    </lineage>
</organism>
<keyword evidence="2" id="KW-0521">NADP</keyword>
<protein>
    <recommendedName>
        <fullName evidence="5">NAD(P)-binding protein</fullName>
    </recommendedName>
</protein>